<dbReference type="EMBL" id="GBRH01202371">
    <property type="protein sequence ID" value="JAD95524.1"/>
    <property type="molecule type" value="Transcribed_RNA"/>
</dbReference>
<dbReference type="AlphaFoldDB" id="A0A0A9E426"/>
<organism evidence="1">
    <name type="scientific">Arundo donax</name>
    <name type="common">Giant reed</name>
    <name type="synonym">Donax arundinaceus</name>
    <dbReference type="NCBI Taxonomy" id="35708"/>
    <lineage>
        <taxon>Eukaryota</taxon>
        <taxon>Viridiplantae</taxon>
        <taxon>Streptophyta</taxon>
        <taxon>Embryophyta</taxon>
        <taxon>Tracheophyta</taxon>
        <taxon>Spermatophyta</taxon>
        <taxon>Magnoliopsida</taxon>
        <taxon>Liliopsida</taxon>
        <taxon>Poales</taxon>
        <taxon>Poaceae</taxon>
        <taxon>PACMAD clade</taxon>
        <taxon>Arundinoideae</taxon>
        <taxon>Arundineae</taxon>
        <taxon>Arundo</taxon>
    </lineage>
</organism>
<accession>A0A0A9E426</accession>
<reference evidence="1" key="2">
    <citation type="journal article" date="2015" name="Data Brief">
        <title>Shoot transcriptome of the giant reed, Arundo donax.</title>
        <authorList>
            <person name="Barrero R.A."/>
            <person name="Guerrero F.D."/>
            <person name="Moolhuijzen P."/>
            <person name="Goolsby J.A."/>
            <person name="Tidwell J."/>
            <person name="Bellgard S.E."/>
            <person name="Bellgard M.I."/>
        </authorList>
    </citation>
    <scope>NUCLEOTIDE SEQUENCE</scope>
    <source>
        <tissue evidence="1">Shoot tissue taken approximately 20 cm above the soil surface</tissue>
    </source>
</reference>
<sequence>MMLIPTHLKALVSQPPTRRVRHPHHHILLTMKLHILLPQPRLHPLTTTRSALSAL</sequence>
<evidence type="ECO:0000313" key="1">
    <source>
        <dbReference type="EMBL" id="JAD95524.1"/>
    </source>
</evidence>
<protein>
    <submittedName>
        <fullName evidence="1">Uncharacterized protein</fullName>
    </submittedName>
</protein>
<proteinExistence type="predicted"/>
<reference evidence="1" key="1">
    <citation type="submission" date="2014-09" db="EMBL/GenBank/DDBJ databases">
        <authorList>
            <person name="Magalhaes I.L.F."/>
            <person name="Oliveira U."/>
            <person name="Santos F.R."/>
            <person name="Vidigal T.H.D.A."/>
            <person name="Brescovit A.D."/>
            <person name="Santos A.J."/>
        </authorList>
    </citation>
    <scope>NUCLEOTIDE SEQUENCE</scope>
    <source>
        <tissue evidence="1">Shoot tissue taken approximately 20 cm above the soil surface</tissue>
    </source>
</reference>
<name>A0A0A9E426_ARUDO</name>